<reference evidence="3" key="1">
    <citation type="journal article" date="2010" name="PLoS Negl. Trop. Dis.">
        <title>The genome sequence of Trypanosoma brucei gambiense, causative agent of chronic human african trypanosomiasis.</title>
        <authorList>
            <person name="Jackson A.P."/>
            <person name="Sanders M."/>
            <person name="Berry A."/>
            <person name="McQuillan J."/>
            <person name="Aslett M.A."/>
            <person name="Quail M.A."/>
            <person name="Chukualim B."/>
            <person name="Capewell P."/>
            <person name="MacLeod A."/>
            <person name="Melville S.E."/>
            <person name="Gibson W."/>
            <person name="Barry J.D."/>
            <person name="Berriman M."/>
            <person name="Hertz-Fowler C."/>
        </authorList>
    </citation>
    <scope>NUCLEOTIDE SEQUENCE [LARGE SCALE GENOMIC DNA]</scope>
    <source>
        <strain evidence="3">MHOM/CI/86/DAL972</strain>
    </source>
</reference>
<proteinExistence type="predicted"/>
<dbReference type="Pfam" id="PF13344">
    <property type="entry name" value="Hydrolase_6"/>
    <property type="match status" value="1"/>
</dbReference>
<evidence type="ECO:0000313" key="3">
    <source>
        <dbReference type="Proteomes" id="UP000002316"/>
    </source>
</evidence>
<dbReference type="Gene3D" id="3.40.50.1000">
    <property type="entry name" value="HAD superfamily/HAD-like"/>
    <property type="match status" value="2"/>
</dbReference>
<dbReference type="InterPro" id="IPR006357">
    <property type="entry name" value="HAD-SF_hydro_IIA"/>
</dbReference>
<dbReference type="OrthoDB" id="413953at2759"/>
<feature type="region of interest" description="Disordered" evidence="1">
    <location>
        <begin position="235"/>
        <end position="256"/>
    </location>
</feature>
<dbReference type="Proteomes" id="UP000002316">
    <property type="component" value="Chromosome 8"/>
</dbReference>
<dbReference type="EMBL" id="FN554971">
    <property type="protein sequence ID" value="CBH13832.1"/>
    <property type="molecule type" value="Genomic_DNA"/>
</dbReference>
<accession>C9ZWP3</accession>
<dbReference type="GO" id="GO:0005737">
    <property type="term" value="C:cytoplasm"/>
    <property type="evidence" value="ECO:0007669"/>
    <property type="project" value="TreeGrafter"/>
</dbReference>
<feature type="compositionally biased region" description="Basic and acidic residues" evidence="1">
    <location>
        <begin position="240"/>
        <end position="256"/>
    </location>
</feature>
<evidence type="ECO:0000313" key="2">
    <source>
        <dbReference type="EMBL" id="CBH13832.1"/>
    </source>
</evidence>
<dbReference type="PANTHER" id="PTHR19288:SF46">
    <property type="entry name" value="HALOACID DEHALOGENASE-LIKE HYDROLASE DOMAIN-CONTAINING PROTEIN 2"/>
    <property type="match status" value="1"/>
</dbReference>
<evidence type="ECO:0000256" key="1">
    <source>
        <dbReference type="SAM" id="MobiDB-lite"/>
    </source>
</evidence>
<protein>
    <submittedName>
        <fullName evidence="2">p-nitrophenylphosphatase, putative</fullName>
    </submittedName>
</protein>
<dbReference type="AlphaFoldDB" id="C9ZWP3"/>
<dbReference type="InterPro" id="IPR036412">
    <property type="entry name" value="HAD-like_sf"/>
</dbReference>
<dbReference type="KEGG" id="tbg:TbgDal_VIII7750"/>
<organism evidence="2 3">
    <name type="scientific">Trypanosoma brucei gambiense (strain MHOM/CI/86/DAL972)</name>
    <dbReference type="NCBI Taxonomy" id="679716"/>
    <lineage>
        <taxon>Eukaryota</taxon>
        <taxon>Discoba</taxon>
        <taxon>Euglenozoa</taxon>
        <taxon>Kinetoplastea</taxon>
        <taxon>Metakinetoplastina</taxon>
        <taxon>Trypanosomatida</taxon>
        <taxon>Trypanosomatidae</taxon>
        <taxon>Trypanosoma</taxon>
    </lineage>
</organism>
<name>C9ZWP3_TRYB9</name>
<sequence length="389" mass="41657">MASVSSGVPLTAPSAQKLLQSVKYILLDVDGVVWSGPRVLPNIPQTLQYLRSLGKEIRFLTNNASVSRSSLAQLFRQRGIEGVKESEVYNSGYAAALRLRRICGAAEGNQERQEGNEPASDKRLVRGNVFVIGEEGLHEELQRVLAPGYITYGMELHDAEKVGGYNSANAATAWKERILPAPLRQLKPPDGITDYGRGISLTDLSPVAVVVGLDLHFNMLKLAYASLCLHRGAGSNTDSEGDRIGGDRDRTPDKGLQKPVCFIATNEDPQIPIGEEGLLLPGAGGMVSALRTVSGRNPDAVCGKPHVDMARIMFEAEGITDARQCLMVGDRLTTDIAFGNAAGCRTLFVLSGAESMADIARAKSTGDSQLLPEFVAPSLASLMPDARDD</sequence>
<dbReference type="GO" id="GO:0016791">
    <property type="term" value="F:phosphatase activity"/>
    <property type="evidence" value="ECO:0007669"/>
    <property type="project" value="TreeGrafter"/>
</dbReference>
<dbReference type="RefSeq" id="XP_011776108.1">
    <property type="nucleotide sequence ID" value="XM_011777806.1"/>
</dbReference>
<dbReference type="PANTHER" id="PTHR19288">
    <property type="entry name" value="4-NITROPHENYLPHOSPHATASE-RELATED"/>
    <property type="match status" value="1"/>
</dbReference>
<gene>
    <name evidence="2" type="ORF">TbgDal_VIII7750</name>
</gene>
<dbReference type="Pfam" id="PF13242">
    <property type="entry name" value="Hydrolase_like"/>
    <property type="match status" value="1"/>
</dbReference>
<dbReference type="SUPFAM" id="SSF56784">
    <property type="entry name" value="HAD-like"/>
    <property type="match status" value="1"/>
</dbReference>
<dbReference type="GeneID" id="23864013"/>
<dbReference type="VEuPathDB" id="TriTrypDB:Tbg972.8.7750"/>
<dbReference type="InterPro" id="IPR023214">
    <property type="entry name" value="HAD_sf"/>
</dbReference>